<evidence type="ECO:0000313" key="4">
    <source>
        <dbReference type="RefSeq" id="XP_022106786.1"/>
    </source>
</evidence>
<dbReference type="OrthoDB" id="2333384at2759"/>
<keyword evidence="3" id="KW-1185">Reference proteome</keyword>
<sequence length="393" mass="43674">MGKLQQFGLTYDGNVNLFSQGDVIKGEVVLMVDNDKGYGLKDVKGIWIRFQGKAKTKWTTTSHSNNSSQTHTHTLKESYFDNYVVVFGRGKYQYEMKGLHLPSGRNSFPFQFQLPMTPLPSPFEGKYGYIRYRAKATVSLIRIFSNKDYKCEKLFSMTGPTLDLNQHPNTQSEVQHREEIVACCGCGCSPESIITAGLPKKGFVPGEGIYVIVHVDNQDGDETRMFTAALFQYITYRSKGYTKTKKYSLRELHLRVACPKGRVTDFNVGPLTVPPVPPSGLPGCNIIDIDYYVKIESSGFYAKLNVIIGTVPHRTVTRPPTAVASAPSANGAGIELSGLTNSPSAPPPSYEEAVGVIDRLTREGSSEDYFNQDQFVPRYPYFNLTVDVPPAQQ</sequence>
<evidence type="ECO:0000313" key="3">
    <source>
        <dbReference type="Proteomes" id="UP000694845"/>
    </source>
</evidence>
<dbReference type="GeneID" id="110987930"/>
<dbReference type="KEGG" id="aplc:110987930"/>
<dbReference type="OMA" id="MIAWSAN"/>
<evidence type="ECO:0000259" key="2">
    <source>
        <dbReference type="SMART" id="SM01017"/>
    </source>
</evidence>
<dbReference type="InterPro" id="IPR014756">
    <property type="entry name" value="Ig_E-set"/>
</dbReference>
<protein>
    <submittedName>
        <fullName evidence="4">Arrestin domain-containing protein 3-like</fullName>
    </submittedName>
</protein>
<dbReference type="SMART" id="SM01017">
    <property type="entry name" value="Arrestin_C"/>
    <property type="match status" value="1"/>
</dbReference>
<gene>
    <name evidence="4" type="primary">LOC110987930</name>
</gene>
<dbReference type="SUPFAM" id="SSF81296">
    <property type="entry name" value="E set domains"/>
    <property type="match status" value="2"/>
</dbReference>
<comment type="similarity">
    <text evidence="1">Belongs to the arrestin family.</text>
</comment>
<organism evidence="3 4">
    <name type="scientific">Acanthaster planci</name>
    <name type="common">Crown-of-thorns starfish</name>
    <dbReference type="NCBI Taxonomy" id="133434"/>
    <lineage>
        <taxon>Eukaryota</taxon>
        <taxon>Metazoa</taxon>
        <taxon>Echinodermata</taxon>
        <taxon>Eleutherozoa</taxon>
        <taxon>Asterozoa</taxon>
        <taxon>Asteroidea</taxon>
        <taxon>Valvatacea</taxon>
        <taxon>Valvatida</taxon>
        <taxon>Acanthasteridae</taxon>
        <taxon>Acanthaster</taxon>
    </lineage>
</organism>
<dbReference type="GO" id="GO:0005737">
    <property type="term" value="C:cytoplasm"/>
    <property type="evidence" value="ECO:0007669"/>
    <property type="project" value="TreeGrafter"/>
</dbReference>
<dbReference type="Pfam" id="PF00339">
    <property type="entry name" value="Arrestin_N"/>
    <property type="match status" value="1"/>
</dbReference>
<dbReference type="Proteomes" id="UP000694845">
    <property type="component" value="Unplaced"/>
</dbReference>
<reference evidence="4" key="1">
    <citation type="submission" date="2025-08" db="UniProtKB">
        <authorList>
            <consortium name="RefSeq"/>
        </authorList>
    </citation>
    <scope>IDENTIFICATION</scope>
</reference>
<proteinExistence type="inferred from homology"/>
<evidence type="ECO:0000256" key="1">
    <source>
        <dbReference type="ARBA" id="ARBA00005298"/>
    </source>
</evidence>
<dbReference type="InterPro" id="IPR050357">
    <property type="entry name" value="Arrestin_domain-protein"/>
</dbReference>
<dbReference type="GO" id="GO:0015031">
    <property type="term" value="P:protein transport"/>
    <property type="evidence" value="ECO:0007669"/>
    <property type="project" value="TreeGrafter"/>
</dbReference>
<dbReference type="AlphaFoldDB" id="A0A8B7ZTH8"/>
<feature type="domain" description="Arrestin C-terminal-like" evidence="2">
    <location>
        <begin position="188"/>
        <end position="313"/>
    </location>
</feature>
<dbReference type="RefSeq" id="XP_022106786.1">
    <property type="nucleotide sequence ID" value="XM_022251094.1"/>
</dbReference>
<dbReference type="Pfam" id="PF02752">
    <property type="entry name" value="Arrestin_C"/>
    <property type="match status" value="1"/>
</dbReference>
<dbReference type="Gene3D" id="2.60.40.640">
    <property type="match status" value="2"/>
</dbReference>
<accession>A0A8B7ZTH8</accession>
<dbReference type="InterPro" id="IPR011022">
    <property type="entry name" value="Arrestin_C-like"/>
</dbReference>
<name>A0A8B7ZTH8_ACAPL</name>
<dbReference type="InterPro" id="IPR014752">
    <property type="entry name" value="Arrestin-like_C"/>
</dbReference>
<dbReference type="PANTHER" id="PTHR11188">
    <property type="entry name" value="ARRESTIN DOMAIN CONTAINING PROTEIN"/>
    <property type="match status" value="1"/>
</dbReference>
<dbReference type="PANTHER" id="PTHR11188:SF176">
    <property type="entry name" value="ARRESTIN DOMAIN-CONTAINING PROTEIN 1"/>
    <property type="match status" value="1"/>
</dbReference>
<dbReference type="InterPro" id="IPR011021">
    <property type="entry name" value="Arrestin-like_N"/>
</dbReference>